<dbReference type="SUPFAM" id="SSF47203">
    <property type="entry name" value="Acyl-CoA dehydrogenase C-terminal domain-like"/>
    <property type="match status" value="1"/>
</dbReference>
<dbReference type="SUPFAM" id="SSF56645">
    <property type="entry name" value="Acyl-CoA dehydrogenase NM domain-like"/>
    <property type="match status" value="1"/>
</dbReference>
<evidence type="ECO:0000256" key="3">
    <source>
        <dbReference type="ARBA" id="ARBA00022630"/>
    </source>
</evidence>
<dbReference type="InterPro" id="IPR046373">
    <property type="entry name" value="Acyl-CoA_Oxase/DH_mid-dom_sf"/>
</dbReference>
<dbReference type="InterPro" id="IPR052547">
    <property type="entry name" value="Mito_Isobutyryl-CoADH"/>
</dbReference>
<keyword evidence="4 5" id="KW-0274">FAD</keyword>
<dbReference type="OrthoDB" id="2986495at2"/>
<evidence type="ECO:0000256" key="2">
    <source>
        <dbReference type="ARBA" id="ARBA00009347"/>
    </source>
</evidence>
<dbReference type="AlphaFoldDB" id="A0A5N0VC87"/>
<comment type="cofactor">
    <cofactor evidence="1 5">
        <name>FAD</name>
        <dbReference type="ChEBI" id="CHEBI:57692"/>
    </cofactor>
</comment>
<accession>A0A5N0VC87</accession>
<feature type="domain" description="Acyl-CoA oxidase/dehydrogenase middle" evidence="7">
    <location>
        <begin position="109"/>
        <end position="206"/>
    </location>
</feature>
<gene>
    <name evidence="9" type="ORF">FPZ12_008160</name>
</gene>
<dbReference type="Pfam" id="PF02771">
    <property type="entry name" value="Acyl-CoA_dh_N"/>
    <property type="match status" value="1"/>
</dbReference>
<evidence type="ECO:0000256" key="4">
    <source>
        <dbReference type="ARBA" id="ARBA00022827"/>
    </source>
</evidence>
<dbReference type="Gene3D" id="1.10.540.10">
    <property type="entry name" value="Acyl-CoA dehydrogenase/oxidase, N-terminal domain"/>
    <property type="match status" value="1"/>
</dbReference>
<dbReference type="Pfam" id="PF02770">
    <property type="entry name" value="Acyl-CoA_dh_M"/>
    <property type="match status" value="1"/>
</dbReference>
<dbReference type="EMBL" id="VMNW02000008">
    <property type="protein sequence ID" value="KAA9163989.1"/>
    <property type="molecule type" value="Genomic_DNA"/>
</dbReference>
<dbReference type="PIRSF" id="PIRSF016578">
    <property type="entry name" value="HsaA"/>
    <property type="match status" value="1"/>
</dbReference>
<dbReference type="RefSeq" id="WP_144748977.1">
    <property type="nucleotide sequence ID" value="NZ_VMNW02000008.1"/>
</dbReference>
<evidence type="ECO:0000259" key="7">
    <source>
        <dbReference type="Pfam" id="PF02770"/>
    </source>
</evidence>
<proteinExistence type="inferred from homology"/>
<dbReference type="PANTHER" id="PTHR43831">
    <property type="entry name" value="ISOBUTYRYL-COA DEHYDROGENASE"/>
    <property type="match status" value="1"/>
</dbReference>
<dbReference type="GO" id="GO:0050660">
    <property type="term" value="F:flavin adenine dinucleotide binding"/>
    <property type="evidence" value="ECO:0007669"/>
    <property type="project" value="InterPro"/>
</dbReference>
<dbReference type="InterPro" id="IPR009100">
    <property type="entry name" value="AcylCoA_DH/oxidase_NM_dom_sf"/>
</dbReference>
<evidence type="ECO:0000259" key="8">
    <source>
        <dbReference type="Pfam" id="PF02771"/>
    </source>
</evidence>
<dbReference type="InterPro" id="IPR009075">
    <property type="entry name" value="AcylCo_DH/oxidase_C"/>
</dbReference>
<dbReference type="Gene3D" id="2.40.110.10">
    <property type="entry name" value="Butyryl-CoA Dehydrogenase, subunit A, domain 2"/>
    <property type="match status" value="1"/>
</dbReference>
<evidence type="ECO:0000313" key="9">
    <source>
        <dbReference type="EMBL" id="KAA9163989.1"/>
    </source>
</evidence>
<name>A0A5N0VC87_9PSEU</name>
<evidence type="ECO:0000259" key="6">
    <source>
        <dbReference type="Pfam" id="PF00441"/>
    </source>
</evidence>
<dbReference type="GO" id="GO:0016627">
    <property type="term" value="F:oxidoreductase activity, acting on the CH-CH group of donors"/>
    <property type="evidence" value="ECO:0007669"/>
    <property type="project" value="InterPro"/>
</dbReference>
<dbReference type="InterPro" id="IPR037069">
    <property type="entry name" value="AcylCoA_DH/ox_N_sf"/>
</dbReference>
<feature type="domain" description="Acyl-CoA dehydrogenase/oxidase C-terminal" evidence="6">
    <location>
        <begin position="219"/>
        <end position="370"/>
    </location>
</feature>
<reference evidence="9" key="1">
    <citation type="submission" date="2019-09" db="EMBL/GenBank/DDBJ databases">
        <authorList>
            <person name="Teo W.F.A."/>
            <person name="Duangmal K."/>
        </authorList>
    </citation>
    <scope>NUCLEOTIDE SEQUENCE [LARGE SCALE GENOMIC DNA]</scope>
    <source>
        <strain evidence="9">K81G1</strain>
    </source>
</reference>
<comment type="similarity">
    <text evidence="2 5">Belongs to the acyl-CoA dehydrogenase family.</text>
</comment>
<dbReference type="Gene3D" id="1.20.140.10">
    <property type="entry name" value="Butyryl-CoA Dehydrogenase, subunit A, domain 3"/>
    <property type="match status" value="1"/>
</dbReference>
<evidence type="ECO:0000256" key="5">
    <source>
        <dbReference type="RuleBase" id="RU362125"/>
    </source>
</evidence>
<keyword evidence="10" id="KW-1185">Reference proteome</keyword>
<dbReference type="InterPro" id="IPR013786">
    <property type="entry name" value="AcylCoA_DH/ox_N"/>
</dbReference>
<keyword evidence="5" id="KW-0560">Oxidoreductase</keyword>
<sequence>MNALDELEPIIDEIIAPDAAKLDLDGTFPQRGIDALAAAGLLALTVPVEFGGSGGGAADVARLVRRIAGVCGSTAMVVTMHYAATALLIHVGHEQALREIGKGEHLTTLAFSESGSRSHFWAPVSTATPAADQPDGDAIVLNARKSWVTSAGYATSYVWSSRPLAADGPMSLWLVRRDTPGLAVAGGFDGLGLRGNDSRPVTAEDVRIPRHELLGADGAGLDLALQAALPWFLILNASAGLGLMEALTTATTTHLTGTRLQHLDQSLAQQLPSRARLARMQIETDRTRALLETAIGALDGGRPEAVLLVLEAKAATDEAAAATADLAMTACGGAAFRKELAIERRFRDSRAARVMAPTTDALHDFIGRALTGLPLLGGPA</sequence>
<comment type="caution">
    <text evidence="9">The sequence shown here is derived from an EMBL/GenBank/DDBJ whole genome shotgun (WGS) entry which is preliminary data.</text>
</comment>
<dbReference type="InterPro" id="IPR036250">
    <property type="entry name" value="AcylCo_DH-like_C"/>
</dbReference>
<protein>
    <submittedName>
        <fullName evidence="9">Acyl-CoA dehydrogenase</fullName>
    </submittedName>
</protein>
<organism evidence="9 10">
    <name type="scientific">Amycolatopsis acidicola</name>
    <dbReference type="NCBI Taxonomy" id="2596893"/>
    <lineage>
        <taxon>Bacteria</taxon>
        <taxon>Bacillati</taxon>
        <taxon>Actinomycetota</taxon>
        <taxon>Actinomycetes</taxon>
        <taxon>Pseudonocardiales</taxon>
        <taxon>Pseudonocardiaceae</taxon>
        <taxon>Amycolatopsis</taxon>
    </lineage>
</organism>
<feature type="domain" description="Acyl-CoA dehydrogenase/oxidase N-terminal" evidence="8">
    <location>
        <begin position="9"/>
        <end position="95"/>
    </location>
</feature>
<keyword evidence="3 5" id="KW-0285">Flavoprotein</keyword>
<evidence type="ECO:0000313" key="10">
    <source>
        <dbReference type="Proteomes" id="UP000319769"/>
    </source>
</evidence>
<evidence type="ECO:0000256" key="1">
    <source>
        <dbReference type="ARBA" id="ARBA00001974"/>
    </source>
</evidence>
<dbReference type="Pfam" id="PF00441">
    <property type="entry name" value="Acyl-CoA_dh_1"/>
    <property type="match status" value="1"/>
</dbReference>
<dbReference type="InterPro" id="IPR006091">
    <property type="entry name" value="Acyl-CoA_Oxase/DH_mid-dom"/>
</dbReference>
<dbReference type="Proteomes" id="UP000319769">
    <property type="component" value="Unassembled WGS sequence"/>
</dbReference>
<dbReference type="PANTHER" id="PTHR43831:SF1">
    <property type="entry name" value="ISOBUTYRYL-COA DEHYDROGENASE, MITOCHONDRIAL"/>
    <property type="match status" value="1"/>
</dbReference>